<keyword evidence="4 5" id="KW-0472">Membrane</keyword>
<reference evidence="9" key="1">
    <citation type="submission" date="2012-05" db="EMBL/GenBank/DDBJ databases">
        <title>Whole Genome Assembly of Lutzomyia longipalpis.</title>
        <authorList>
            <person name="Richards S."/>
            <person name="Qu C."/>
            <person name="Dillon R."/>
            <person name="Worley K."/>
            <person name="Scherer S."/>
            <person name="Batterton M."/>
            <person name="Taylor A."/>
            <person name="Hawes A."/>
            <person name="Hernandez B."/>
            <person name="Kovar C."/>
            <person name="Mandapat C."/>
            <person name="Pham C."/>
            <person name="Qu C."/>
            <person name="Jing C."/>
            <person name="Bess C."/>
            <person name="Bandaranaike D."/>
            <person name="Ngo D."/>
            <person name="Ongeri F."/>
            <person name="Arias F."/>
            <person name="Lara F."/>
            <person name="Weissenberger G."/>
            <person name="Kamau G."/>
            <person name="Han H."/>
            <person name="Shen H."/>
            <person name="Dinh H."/>
            <person name="Khalil I."/>
            <person name="Jones J."/>
            <person name="Shafer J."/>
            <person name="Jayaseelan J."/>
            <person name="Quiroz J."/>
            <person name="Blankenburg K."/>
            <person name="Nguyen L."/>
            <person name="Jackson L."/>
            <person name="Francisco L."/>
            <person name="Tang L.-Y."/>
            <person name="Pu L.-L."/>
            <person name="Perales L."/>
            <person name="Lorensuhewa L."/>
            <person name="Munidasa M."/>
            <person name="Coyle M."/>
            <person name="Taylor M."/>
            <person name="Puazo M."/>
            <person name="Firestine M."/>
            <person name="Scheel M."/>
            <person name="Javaid M."/>
            <person name="Wang M."/>
            <person name="Li M."/>
            <person name="Tabassum N."/>
            <person name="Saada N."/>
            <person name="Osuji N."/>
            <person name="Aqrawi P."/>
            <person name="Fu Q."/>
            <person name="Thornton R."/>
            <person name="Raj R."/>
            <person name="Goodspeed R."/>
            <person name="Mata R."/>
            <person name="Najjar R."/>
            <person name="Gubbala S."/>
            <person name="Lee S."/>
            <person name="Denson S."/>
            <person name="Patil S."/>
            <person name="Macmil S."/>
            <person name="Qi S."/>
            <person name="Matskevitch T."/>
            <person name="Palculict T."/>
            <person name="Mathew T."/>
            <person name="Vee V."/>
            <person name="Velamala V."/>
            <person name="Korchina V."/>
            <person name="Cai W."/>
            <person name="Liu W."/>
            <person name="Dai W."/>
            <person name="Zou X."/>
            <person name="Zhu Y."/>
            <person name="Zhang Y."/>
            <person name="Wu Y.-Q."/>
            <person name="Xin Y."/>
            <person name="Nazarath L."/>
            <person name="Kovar C."/>
            <person name="Han Y."/>
            <person name="Muzny D."/>
            <person name="Gibbs R."/>
        </authorList>
    </citation>
    <scope>NUCLEOTIDE SEQUENCE [LARGE SCALE GENOMIC DNA]</scope>
    <source>
        <strain evidence="9">Jacobina</strain>
    </source>
</reference>
<dbReference type="PANTHER" id="PTHR11662">
    <property type="entry name" value="SOLUTE CARRIER FAMILY 17"/>
    <property type="match status" value="1"/>
</dbReference>
<feature type="transmembrane region" description="Helical" evidence="5">
    <location>
        <begin position="229"/>
        <end position="253"/>
    </location>
</feature>
<feature type="transmembrane region" description="Helical" evidence="5">
    <location>
        <begin position="159"/>
        <end position="190"/>
    </location>
</feature>
<evidence type="ECO:0000256" key="4">
    <source>
        <dbReference type="ARBA" id="ARBA00023136"/>
    </source>
</evidence>
<dbReference type="Proteomes" id="UP000092461">
    <property type="component" value="Unassembled WGS sequence"/>
</dbReference>
<dbReference type="InterPro" id="IPR011701">
    <property type="entry name" value="MFS"/>
</dbReference>
<organism evidence="8 9">
    <name type="scientific">Lutzomyia longipalpis</name>
    <name type="common">Sand fly</name>
    <dbReference type="NCBI Taxonomy" id="7200"/>
    <lineage>
        <taxon>Eukaryota</taxon>
        <taxon>Metazoa</taxon>
        <taxon>Ecdysozoa</taxon>
        <taxon>Arthropoda</taxon>
        <taxon>Hexapoda</taxon>
        <taxon>Insecta</taxon>
        <taxon>Pterygota</taxon>
        <taxon>Neoptera</taxon>
        <taxon>Endopterygota</taxon>
        <taxon>Diptera</taxon>
        <taxon>Nematocera</taxon>
        <taxon>Psychodoidea</taxon>
        <taxon>Psychodidae</taxon>
        <taxon>Lutzomyia</taxon>
        <taxon>Lutzomyia</taxon>
    </lineage>
</organism>
<dbReference type="InterPro" id="IPR050382">
    <property type="entry name" value="MFS_Na/Anion_cotransporter"/>
</dbReference>
<dbReference type="VEuPathDB" id="VectorBase:LLONM1_001174"/>
<feature type="transmembrane region" description="Helical" evidence="5">
    <location>
        <begin position="102"/>
        <end position="127"/>
    </location>
</feature>
<proteinExistence type="predicted"/>
<dbReference type="VEuPathDB" id="VectorBase:LLOJ003293"/>
<dbReference type="Pfam" id="PF07690">
    <property type="entry name" value="MFS_1"/>
    <property type="match status" value="1"/>
</dbReference>
<feature type="transmembrane region" description="Helical" evidence="5">
    <location>
        <begin position="273"/>
        <end position="292"/>
    </location>
</feature>
<dbReference type="InterPro" id="IPR036259">
    <property type="entry name" value="MFS_trans_sf"/>
</dbReference>
<dbReference type="SUPFAM" id="SSF103473">
    <property type="entry name" value="MFS general substrate transporter"/>
    <property type="match status" value="1"/>
</dbReference>
<dbReference type="EMBL" id="AJWK01010571">
    <property type="status" value="NOT_ANNOTATED_CDS"/>
    <property type="molecule type" value="Genomic_DNA"/>
</dbReference>
<dbReference type="InterPro" id="IPR020846">
    <property type="entry name" value="MFS_dom"/>
</dbReference>
<evidence type="ECO:0000256" key="2">
    <source>
        <dbReference type="ARBA" id="ARBA00022692"/>
    </source>
</evidence>
<dbReference type="AlphaFoldDB" id="A0A1B0CFZ2"/>
<feature type="transmembrane region" description="Helical" evidence="5">
    <location>
        <begin position="304"/>
        <end position="322"/>
    </location>
</feature>
<keyword evidence="2 5" id="KW-0812">Transmembrane</keyword>
<feature type="transmembrane region" description="Helical" evidence="5">
    <location>
        <begin position="69"/>
        <end position="90"/>
    </location>
</feature>
<keyword evidence="3 5" id="KW-1133">Transmembrane helix</keyword>
<dbReference type="EMBL" id="GITU01006554">
    <property type="protein sequence ID" value="MBC1175257.1"/>
    <property type="molecule type" value="Transcribed_RNA"/>
</dbReference>
<feature type="domain" description="Major facilitator superfamily (MFS) profile" evidence="6">
    <location>
        <begin position="8"/>
        <end position="356"/>
    </location>
</feature>
<feature type="transmembrane region" description="Helical" evidence="5">
    <location>
        <begin position="21"/>
        <end position="49"/>
    </location>
</feature>
<dbReference type="Gene3D" id="1.20.1250.20">
    <property type="entry name" value="MFS general substrate transporter like domains"/>
    <property type="match status" value="2"/>
</dbReference>
<reference evidence="7" key="2">
    <citation type="journal article" date="2020" name="BMC">
        <title>Leishmania infection induces a limited differential gene expression in the sand fly midgut.</title>
        <authorList>
            <person name="Coutinho-Abreu I.V."/>
            <person name="Serafim T.D."/>
            <person name="Meneses C."/>
            <person name="Kamhawi S."/>
            <person name="Oliveira F."/>
            <person name="Valenzuela J.G."/>
        </authorList>
    </citation>
    <scope>NUCLEOTIDE SEQUENCE</scope>
    <source>
        <strain evidence="7">Jacobina</strain>
        <tissue evidence="7">Midgut</tissue>
    </source>
</reference>
<evidence type="ECO:0000313" key="8">
    <source>
        <dbReference type="EnsemblMetazoa" id="LLOJ003293-PA"/>
    </source>
</evidence>
<dbReference type="GO" id="GO:0022857">
    <property type="term" value="F:transmembrane transporter activity"/>
    <property type="evidence" value="ECO:0007669"/>
    <property type="project" value="InterPro"/>
</dbReference>
<evidence type="ECO:0000313" key="7">
    <source>
        <dbReference type="EMBL" id="MBC1175257.1"/>
    </source>
</evidence>
<sequence>MVSGAVSKILSLSLGKFPVRLNVGVMLFLTTMINYMLRVNFSILYLAMVNTTADASDYGPRYDWNKSEQGLLLGAYFWGYLISAIPGALLAERYGGKTITTIIHLLSTILTALGPLLAGCGFVPMYMCRLLTGLFAGPQYPALHNLIAKWAPPEEKGKFIAALLGGTFGTVGFYIPAFLNGVIGIMWYFIVSNDPQSHTWISQPEKEFIEKSLGSAVSKEKPPTPFIKILTSVPYIALICLHFGNLWGMFFLMTATPKFMNETLNFNLGKAGILAALPYLGRLIFGLIFGSVGDVNEMSNWCKIFIIGAVFYITPALIFMIFGSGNIQPWNEVQKLEPEKEAEAKTEQIQEGEKNV</sequence>
<evidence type="ECO:0000259" key="6">
    <source>
        <dbReference type="PROSITE" id="PS50850"/>
    </source>
</evidence>
<dbReference type="PROSITE" id="PS50850">
    <property type="entry name" value="MFS"/>
    <property type="match status" value="1"/>
</dbReference>
<dbReference type="GO" id="GO:0006820">
    <property type="term" value="P:monoatomic anion transport"/>
    <property type="evidence" value="ECO:0007669"/>
    <property type="project" value="TreeGrafter"/>
</dbReference>
<evidence type="ECO:0000256" key="1">
    <source>
        <dbReference type="ARBA" id="ARBA00004141"/>
    </source>
</evidence>
<dbReference type="GO" id="GO:0016020">
    <property type="term" value="C:membrane"/>
    <property type="evidence" value="ECO:0007669"/>
    <property type="project" value="UniProtKB-SubCell"/>
</dbReference>
<accession>A0A1B0CFZ2</accession>
<reference evidence="8" key="3">
    <citation type="submission" date="2020-05" db="UniProtKB">
        <authorList>
            <consortium name="EnsemblMetazoa"/>
        </authorList>
    </citation>
    <scope>IDENTIFICATION</scope>
    <source>
        <strain evidence="8">Jacobina</strain>
    </source>
</reference>
<evidence type="ECO:0000256" key="5">
    <source>
        <dbReference type="SAM" id="Phobius"/>
    </source>
</evidence>
<dbReference type="EnsemblMetazoa" id="LLOJ003293-RA">
    <property type="protein sequence ID" value="LLOJ003293-PA"/>
    <property type="gene ID" value="LLOJ003293"/>
</dbReference>
<keyword evidence="9" id="KW-1185">Reference proteome</keyword>
<comment type="subcellular location">
    <subcellularLocation>
        <location evidence="1">Membrane</location>
        <topology evidence="1">Multi-pass membrane protein</topology>
    </subcellularLocation>
</comment>
<evidence type="ECO:0000313" key="9">
    <source>
        <dbReference type="Proteomes" id="UP000092461"/>
    </source>
</evidence>
<evidence type="ECO:0000256" key="3">
    <source>
        <dbReference type="ARBA" id="ARBA00022989"/>
    </source>
</evidence>
<dbReference type="PANTHER" id="PTHR11662:SF336">
    <property type="entry name" value="LP19554P"/>
    <property type="match status" value="1"/>
</dbReference>
<protein>
    <submittedName>
        <fullName evidence="7">Putative permease of the major facilitator superfamily protein</fullName>
    </submittedName>
</protein>
<name>A0A1B0CFZ2_LUTLO</name>